<feature type="repeat" description="RCC1" evidence="1">
    <location>
        <begin position="464"/>
        <end position="492"/>
    </location>
</feature>
<dbReference type="CDD" id="cd09917">
    <property type="entry name" value="F-box_SF"/>
    <property type="match status" value="1"/>
</dbReference>
<dbReference type="AlphaFoldDB" id="A0A9P6W8A5"/>
<dbReference type="PROSITE" id="PS50012">
    <property type="entry name" value="RCC1_3"/>
    <property type="match status" value="2"/>
</dbReference>
<gene>
    <name evidence="3" type="ORF">C6P46_002521</name>
</gene>
<keyword evidence="4" id="KW-1185">Reference proteome</keyword>
<feature type="repeat" description="RCC1" evidence="1">
    <location>
        <begin position="150"/>
        <end position="208"/>
    </location>
</feature>
<dbReference type="SUPFAM" id="SSF81383">
    <property type="entry name" value="F-box domain"/>
    <property type="match status" value="1"/>
</dbReference>
<dbReference type="InterPro" id="IPR009091">
    <property type="entry name" value="RCC1/BLIP-II"/>
</dbReference>
<feature type="compositionally biased region" description="Gly residues" evidence="2">
    <location>
        <begin position="683"/>
        <end position="702"/>
    </location>
</feature>
<accession>A0A9P6W8A5</accession>
<evidence type="ECO:0000313" key="4">
    <source>
        <dbReference type="Proteomes" id="UP000777482"/>
    </source>
</evidence>
<dbReference type="PANTHER" id="PTHR45982">
    <property type="entry name" value="REGULATOR OF CHROMOSOME CONDENSATION"/>
    <property type="match status" value="1"/>
</dbReference>
<dbReference type="PANTHER" id="PTHR45982:SF3">
    <property type="entry name" value="F-BOX PROTEIN POF9"/>
    <property type="match status" value="1"/>
</dbReference>
<sequence>MTDMEDPLARIPNDILVDSVLPACSPQSLAALGATSRRWHDFIATAGSPCEILWQRRAVRDFKFPVHSTGRRTGWYRLYTQLASSSALANQNGRLGIPPERWPASSRISDALRRRLIRGGLPVPTRIRLPEPPTTLAAGGWSFHALTLTGKVVSWGELQPSGPGLAPSRELNKGQTTLEPRVLPQMDEIGPVQQLTAGREHVVLLGEDGKVWEYRAAGRVANVQDEDGRWGSSEQPRLSASDVISIHAGWAYSTILTATSDLYMWWKPDPNVVDVAARAAGEDAAAFDATTQGVTFALRVNSIKLPPLPENATPPDRIRKVACGDEFIVVLSDAGKVFYLDISLTPATRNRHGETAAISELEHDFLTGRRQWTCLEAFCSAAAIREHATDPTLVPSAVKITHISAHFNTFAAYSVPSTATNEGSVVLLGKKGETRPQIIPELQNLGVIQLAHGDYHNLALTSNGRVYSWGAYSSGALGLGHPDLPNTPLAIPPPLPHEEPAAATPTAATPAPGLVQRAQAFLPPMPATPAYLSSLLPGGLLGGPGPAVVPRRHVNPPERVDKPTEIIFDGEGQLSTVDGGRGGAPGPASTPTTRTKRNKFVYSITAGGWHSGCLAVDLNPDEGSRAAAGAKVETPVIDCYPAQAVRSSPSGEAAPLTPATDAAGAGLGGINVRAGPFRIGFAGRGANRGAGGSGLTRGGGGATYRRPLDDSAS</sequence>
<name>A0A9P6W8A5_RHOMI</name>
<dbReference type="InterPro" id="IPR036047">
    <property type="entry name" value="F-box-like_dom_sf"/>
</dbReference>
<dbReference type="InterPro" id="IPR051553">
    <property type="entry name" value="Ran_GTPase-activating"/>
</dbReference>
<dbReference type="OrthoDB" id="61110at2759"/>
<dbReference type="EMBL" id="PUHQ01000002">
    <property type="protein sequence ID" value="KAG0667110.1"/>
    <property type="molecule type" value="Genomic_DNA"/>
</dbReference>
<evidence type="ECO:0000313" key="3">
    <source>
        <dbReference type="EMBL" id="KAG0667110.1"/>
    </source>
</evidence>
<comment type="caution">
    <text evidence="3">The sequence shown here is derived from an EMBL/GenBank/DDBJ whole genome shotgun (WGS) entry which is preliminary data.</text>
</comment>
<dbReference type="InterPro" id="IPR000408">
    <property type="entry name" value="Reg_chr_condens"/>
</dbReference>
<feature type="region of interest" description="Disordered" evidence="2">
    <location>
        <begin position="573"/>
        <end position="595"/>
    </location>
</feature>
<dbReference type="Gene3D" id="2.130.10.30">
    <property type="entry name" value="Regulator of chromosome condensation 1/beta-lactamase-inhibitor protein II"/>
    <property type="match status" value="2"/>
</dbReference>
<evidence type="ECO:0000256" key="2">
    <source>
        <dbReference type="SAM" id="MobiDB-lite"/>
    </source>
</evidence>
<dbReference type="Proteomes" id="UP000777482">
    <property type="component" value="Unassembled WGS sequence"/>
</dbReference>
<evidence type="ECO:0008006" key="5">
    <source>
        <dbReference type="Google" id="ProtNLM"/>
    </source>
</evidence>
<dbReference type="PRINTS" id="PR00633">
    <property type="entry name" value="RCCNDNSATION"/>
</dbReference>
<dbReference type="SUPFAM" id="SSF50985">
    <property type="entry name" value="RCC1/BLIP-II"/>
    <property type="match status" value="1"/>
</dbReference>
<dbReference type="GO" id="GO:0005737">
    <property type="term" value="C:cytoplasm"/>
    <property type="evidence" value="ECO:0007669"/>
    <property type="project" value="TreeGrafter"/>
</dbReference>
<proteinExistence type="predicted"/>
<evidence type="ECO:0000256" key="1">
    <source>
        <dbReference type="PROSITE-ProRule" id="PRU00235"/>
    </source>
</evidence>
<feature type="region of interest" description="Disordered" evidence="2">
    <location>
        <begin position="683"/>
        <end position="713"/>
    </location>
</feature>
<dbReference type="Pfam" id="PF13540">
    <property type="entry name" value="RCC1_2"/>
    <property type="match status" value="1"/>
</dbReference>
<reference evidence="3 4" key="1">
    <citation type="submission" date="2020-11" db="EMBL/GenBank/DDBJ databases">
        <title>Kefir isolates.</title>
        <authorList>
            <person name="Marcisauskas S."/>
            <person name="Kim Y."/>
            <person name="Blasche S."/>
        </authorList>
    </citation>
    <scope>NUCLEOTIDE SEQUENCE [LARGE SCALE GENOMIC DNA]</scope>
    <source>
        <strain evidence="3 4">KR</strain>
    </source>
</reference>
<dbReference type="GO" id="GO:0005085">
    <property type="term" value="F:guanyl-nucleotide exchange factor activity"/>
    <property type="evidence" value="ECO:0007669"/>
    <property type="project" value="TreeGrafter"/>
</dbReference>
<organism evidence="3 4">
    <name type="scientific">Rhodotorula mucilaginosa</name>
    <name type="common">Yeast</name>
    <name type="synonym">Rhodotorula rubra</name>
    <dbReference type="NCBI Taxonomy" id="5537"/>
    <lineage>
        <taxon>Eukaryota</taxon>
        <taxon>Fungi</taxon>
        <taxon>Dikarya</taxon>
        <taxon>Basidiomycota</taxon>
        <taxon>Pucciniomycotina</taxon>
        <taxon>Microbotryomycetes</taxon>
        <taxon>Sporidiobolales</taxon>
        <taxon>Sporidiobolaceae</taxon>
        <taxon>Rhodotorula</taxon>
    </lineage>
</organism>
<protein>
    <recommendedName>
        <fullName evidence="5">Regulator of chromosome condensation 1/beta-lactamase-inhibitor protein II</fullName>
    </recommendedName>
</protein>